<dbReference type="VEuPathDB" id="TriTrypDB:C3747_141g41"/>
<keyword evidence="1" id="KW-0175">Coiled coil</keyword>
<feature type="compositionally biased region" description="Low complexity" evidence="2">
    <location>
        <begin position="637"/>
        <end position="646"/>
    </location>
</feature>
<evidence type="ECO:0000313" key="3">
    <source>
        <dbReference type="EMBL" id="PWU91304.1"/>
    </source>
</evidence>
<feature type="compositionally biased region" description="Basic and acidic residues" evidence="2">
    <location>
        <begin position="1"/>
        <end position="10"/>
    </location>
</feature>
<protein>
    <submittedName>
        <fullName evidence="3">Uncharacterized protein</fullName>
    </submittedName>
</protein>
<feature type="region of interest" description="Disordered" evidence="2">
    <location>
        <begin position="594"/>
        <end position="650"/>
    </location>
</feature>
<dbReference type="VEuPathDB" id="TriTrypDB:TcCLB.457101.10"/>
<dbReference type="VEuPathDB" id="TriTrypDB:TcCLB.511385.120"/>
<proteinExistence type="predicted"/>
<accession>A0A2V2V4V9</accession>
<dbReference type="VEuPathDB" id="TriTrypDB:C4B63_44g134"/>
<dbReference type="EMBL" id="PRFA01000044">
    <property type="protein sequence ID" value="PWU91304.1"/>
    <property type="molecule type" value="Genomic_DNA"/>
</dbReference>
<comment type="caution">
    <text evidence="3">The sequence shown here is derived from an EMBL/GenBank/DDBJ whole genome shotgun (WGS) entry which is preliminary data.</text>
</comment>
<feature type="coiled-coil region" evidence="1">
    <location>
        <begin position="757"/>
        <end position="784"/>
    </location>
</feature>
<dbReference type="VEuPathDB" id="TriTrypDB:TcCL_ESM04254"/>
<organism evidence="3 4">
    <name type="scientific">Trypanosoma cruzi</name>
    <dbReference type="NCBI Taxonomy" id="5693"/>
    <lineage>
        <taxon>Eukaryota</taxon>
        <taxon>Discoba</taxon>
        <taxon>Euglenozoa</taxon>
        <taxon>Kinetoplastea</taxon>
        <taxon>Metakinetoplastina</taxon>
        <taxon>Trypanosomatida</taxon>
        <taxon>Trypanosomatidae</taxon>
        <taxon>Trypanosoma</taxon>
        <taxon>Schizotrypanum</taxon>
    </lineage>
</organism>
<dbReference type="VEuPathDB" id="TriTrypDB:TCDM_04854"/>
<feature type="compositionally biased region" description="Polar residues" evidence="2">
    <location>
        <begin position="594"/>
        <end position="609"/>
    </location>
</feature>
<dbReference type="Proteomes" id="UP000246121">
    <property type="component" value="Unassembled WGS sequence"/>
</dbReference>
<feature type="compositionally biased region" description="Polar residues" evidence="2">
    <location>
        <begin position="295"/>
        <end position="344"/>
    </location>
</feature>
<dbReference type="VEuPathDB" id="TriTrypDB:TcYC6_0106590"/>
<evidence type="ECO:0000313" key="4">
    <source>
        <dbReference type="Proteomes" id="UP000246121"/>
    </source>
</evidence>
<evidence type="ECO:0000256" key="2">
    <source>
        <dbReference type="SAM" id="MobiDB-lite"/>
    </source>
</evidence>
<dbReference type="VEuPathDB" id="TriTrypDB:TcBrA4_0033460"/>
<feature type="coiled-coil region" evidence="1">
    <location>
        <begin position="54"/>
        <end position="102"/>
    </location>
</feature>
<sequence>MHVPHARDVAKAPSAAEETKDMEKNNNRNINNNNKRRKKKKKDQQEAPLSLDDVEELSRRREQLQSDLETSLARIAEIQAWIRQKNDEIHDQNADAKDAHRQQELEYALQELTAARAAVWAVPVGLWKDLYSLRHPPPAVAAIVKTAVCLLGERLYMSWERCCGIRDLRRRIVKREPSAVTAAELATVQRCDLNLKWSFDRVVRVHPTLGPLHRWIAAMLRASKAAAKAGNVKKEVGEDGERKSAAAAAKTAALMREMEEHAEYVQLAREELAAIDALLRDATHEVDVHDASVETPCSSPKTRSNMTLSLTDASTRPQTESLASGRSSTLSATEKGSVRQQPLRQQEPRNADVADAVRSSTFSFSFSFSAAAAASTSTAAADVPSIVPRLRLESCGVGNVESNTGMAGSVVRSDVPRVIRARFEELRASPRIRSPRLGRPVTVHSARLVEGSTCNNSKTFLNSVSPCGTAALLQERADLLQRVHDLEDRLKEAYHCNPSMAEFQLMRDEMTAAKQELLALRVEHSQLLGQTKRCSLYRLRVSRENGAQDESCDGDGGAAATTIRELEEQLRAAHEKIQQLEAQAALNTLRGMNASVSSEHSDRLTQTGGDNPFNAHATLPTGGGEDNAVSCAPTPRQKQQQQMQQQKRLDDALQQLEAQRDALAVSEERLNQEMHAHHARQQQVRQLQEELTTVWKRLESAEHQLRLTLEERDDHMEGRGGVATRRSMPGESRDVAASLHYELKQLHQRDVANQQTIERLRVELATLKRRRAEERQRQKDLRAARAAMLERLEKTFAEALRRQDCSMRAIPQALARARNELGQLNMQRS</sequence>
<dbReference type="Gene3D" id="1.20.920.20">
    <property type="match status" value="1"/>
</dbReference>
<reference evidence="3 4" key="1">
    <citation type="journal article" date="2018" name="Microb. Genom.">
        <title>Expanding an expanded genome: long-read sequencing of Trypanosoma cruzi.</title>
        <authorList>
            <person name="Berna L."/>
            <person name="Rodriguez M."/>
            <person name="Chiribao M.L."/>
            <person name="Parodi-Talice A."/>
            <person name="Pita S."/>
            <person name="Rijo G."/>
            <person name="Alvarez-Valin F."/>
            <person name="Robello C."/>
        </authorList>
    </citation>
    <scope>NUCLEOTIDE SEQUENCE [LARGE SCALE GENOMIC DNA]</scope>
    <source>
        <strain evidence="3 4">Dm28c</strain>
    </source>
</reference>
<dbReference type="VEuPathDB" id="TriTrypDB:TcG_01448"/>
<dbReference type="VEuPathDB" id="TriTrypDB:TCSYLVIO_002928"/>
<name>A0A2V2V4V9_TRYCR</name>
<dbReference type="VEuPathDB" id="TriTrypDB:BCY84_21675"/>
<evidence type="ECO:0000256" key="1">
    <source>
        <dbReference type="SAM" id="Coils"/>
    </source>
</evidence>
<dbReference type="VEuPathDB" id="TriTrypDB:TcCLB.507079.10"/>
<feature type="compositionally biased region" description="Basic and acidic residues" evidence="2">
    <location>
        <begin position="17"/>
        <end position="26"/>
    </location>
</feature>
<gene>
    <name evidence="3" type="ORF">C4B63_44g134</name>
</gene>
<dbReference type="VEuPathDB" id="TriTrypDB:Tc_MARK_1637"/>
<feature type="region of interest" description="Disordered" evidence="2">
    <location>
        <begin position="1"/>
        <end position="54"/>
    </location>
</feature>
<dbReference type="AlphaFoldDB" id="A0A2V2V4V9"/>
<feature type="region of interest" description="Disordered" evidence="2">
    <location>
        <begin position="286"/>
        <end position="352"/>
    </location>
</feature>